<proteinExistence type="predicted"/>
<reference evidence="1" key="1">
    <citation type="submission" date="2020-02" db="EMBL/GenBank/DDBJ databases">
        <authorList>
            <person name="Meier V. D."/>
        </authorList>
    </citation>
    <scope>NUCLEOTIDE SEQUENCE</scope>
    <source>
        <strain evidence="1">AVDCRST_MAG55</strain>
    </source>
</reference>
<sequence length="62" mass="6432">MPPHVSVVSLILTILGYPSGVGWGLVGRAVVSPVAEVAVVGVGYVRNWSKFGPDSGSNVQIR</sequence>
<protein>
    <submittedName>
        <fullName evidence="1">Uncharacterized protein</fullName>
    </submittedName>
</protein>
<accession>A0A6J4NS64</accession>
<dbReference type="AlphaFoldDB" id="A0A6J4NS64"/>
<dbReference type="EMBL" id="CADCUZ010000016">
    <property type="protein sequence ID" value="CAA9395831.1"/>
    <property type="molecule type" value="Genomic_DNA"/>
</dbReference>
<evidence type="ECO:0000313" key="1">
    <source>
        <dbReference type="EMBL" id="CAA9395831.1"/>
    </source>
</evidence>
<name>A0A6J4NS64_9ACTN</name>
<gene>
    <name evidence="1" type="ORF">AVDCRST_MAG55-353</name>
</gene>
<organism evidence="1">
    <name type="scientific">uncultured Rubrobacteraceae bacterium</name>
    <dbReference type="NCBI Taxonomy" id="349277"/>
    <lineage>
        <taxon>Bacteria</taxon>
        <taxon>Bacillati</taxon>
        <taxon>Actinomycetota</taxon>
        <taxon>Rubrobacteria</taxon>
        <taxon>Rubrobacterales</taxon>
        <taxon>Rubrobacteraceae</taxon>
        <taxon>environmental samples</taxon>
    </lineage>
</organism>